<dbReference type="Proteomes" id="UP000887458">
    <property type="component" value="Unassembled WGS sequence"/>
</dbReference>
<organism evidence="2 3">
    <name type="scientific">Dermatophagoides pteronyssinus</name>
    <name type="common">European house dust mite</name>
    <dbReference type="NCBI Taxonomy" id="6956"/>
    <lineage>
        <taxon>Eukaryota</taxon>
        <taxon>Metazoa</taxon>
        <taxon>Ecdysozoa</taxon>
        <taxon>Arthropoda</taxon>
        <taxon>Chelicerata</taxon>
        <taxon>Arachnida</taxon>
        <taxon>Acari</taxon>
        <taxon>Acariformes</taxon>
        <taxon>Sarcoptiformes</taxon>
        <taxon>Astigmata</taxon>
        <taxon>Psoroptidia</taxon>
        <taxon>Analgoidea</taxon>
        <taxon>Pyroglyphidae</taxon>
        <taxon>Dermatophagoidinae</taxon>
        <taxon>Dermatophagoides</taxon>
    </lineage>
</organism>
<evidence type="ECO:0000313" key="2">
    <source>
        <dbReference type="EMBL" id="KAH9418096.1"/>
    </source>
</evidence>
<comment type="caution">
    <text evidence="2">The sequence shown here is derived from an EMBL/GenBank/DDBJ whole genome shotgun (WGS) entry which is preliminary data.</text>
</comment>
<protein>
    <submittedName>
        <fullName evidence="2">Uncharacterized protein</fullName>
    </submittedName>
</protein>
<accession>A0ABQ8J6B0</accession>
<evidence type="ECO:0000256" key="1">
    <source>
        <dbReference type="SAM" id="MobiDB-lite"/>
    </source>
</evidence>
<reference evidence="2 3" key="1">
    <citation type="journal article" date="2018" name="J. Allergy Clin. Immunol.">
        <title>High-quality assembly of Dermatophagoides pteronyssinus genome and transcriptome reveals a wide range of novel allergens.</title>
        <authorList>
            <person name="Liu X.Y."/>
            <person name="Yang K.Y."/>
            <person name="Wang M.Q."/>
            <person name="Kwok J.S."/>
            <person name="Zeng X."/>
            <person name="Yang Z."/>
            <person name="Xiao X.J."/>
            <person name="Lau C.P."/>
            <person name="Li Y."/>
            <person name="Huang Z.M."/>
            <person name="Ba J.G."/>
            <person name="Yim A.K."/>
            <person name="Ouyang C.Y."/>
            <person name="Ngai S.M."/>
            <person name="Chan T.F."/>
            <person name="Leung E.L."/>
            <person name="Liu L."/>
            <person name="Liu Z.G."/>
            <person name="Tsui S.K."/>
        </authorList>
    </citation>
    <scope>NUCLEOTIDE SEQUENCE [LARGE SCALE GENOMIC DNA]</scope>
    <source>
        <strain evidence="2">Derp</strain>
    </source>
</reference>
<proteinExistence type="predicted"/>
<feature type="region of interest" description="Disordered" evidence="1">
    <location>
        <begin position="36"/>
        <end position="58"/>
    </location>
</feature>
<dbReference type="EMBL" id="NJHN03000067">
    <property type="protein sequence ID" value="KAH9418096.1"/>
    <property type="molecule type" value="Genomic_DNA"/>
</dbReference>
<name>A0ABQ8J6B0_DERPT</name>
<sequence>MRTIRKKQNKTKLQLLDSNEKRLDYQQKEEIINSGTAEQYEKRMKQREKKSFKSSSDPSMKISVKQLDYSVITVILYKKNDETTNRTKMKMNVVSVDQKKELLIYYEAPMDVDDVQCYKKFV</sequence>
<evidence type="ECO:0000313" key="3">
    <source>
        <dbReference type="Proteomes" id="UP000887458"/>
    </source>
</evidence>
<reference evidence="2 3" key="2">
    <citation type="journal article" date="2022" name="Mol. Biol. Evol.">
        <title>Comparative Genomics Reveals Insights into the Divergent Evolution of Astigmatic Mites and Household Pest Adaptations.</title>
        <authorList>
            <person name="Xiong Q."/>
            <person name="Wan A.T."/>
            <person name="Liu X."/>
            <person name="Fung C.S."/>
            <person name="Xiao X."/>
            <person name="Malainual N."/>
            <person name="Hou J."/>
            <person name="Wang L."/>
            <person name="Wang M."/>
            <person name="Yang K.Y."/>
            <person name="Cui Y."/>
            <person name="Leung E.L."/>
            <person name="Nong W."/>
            <person name="Shin S.K."/>
            <person name="Au S.W."/>
            <person name="Jeong K.Y."/>
            <person name="Chew F.T."/>
            <person name="Hui J.H."/>
            <person name="Leung T.F."/>
            <person name="Tungtrongchitr A."/>
            <person name="Zhong N."/>
            <person name="Liu Z."/>
            <person name="Tsui S.K."/>
        </authorList>
    </citation>
    <scope>NUCLEOTIDE SEQUENCE [LARGE SCALE GENOMIC DNA]</scope>
    <source>
        <strain evidence="2">Derp</strain>
    </source>
</reference>
<gene>
    <name evidence="2" type="ORF">DERP_008353</name>
</gene>
<keyword evidence="3" id="KW-1185">Reference proteome</keyword>